<evidence type="ECO:0000256" key="1">
    <source>
        <dbReference type="SAM" id="SignalP"/>
    </source>
</evidence>
<dbReference type="RefSeq" id="WP_338686305.1">
    <property type="nucleotide sequence ID" value="NZ_AP024702.1"/>
</dbReference>
<evidence type="ECO:0000313" key="2">
    <source>
        <dbReference type="EMBL" id="BCX49622.1"/>
    </source>
</evidence>
<gene>
    <name evidence="2" type="ORF">HAHE_35300</name>
</gene>
<proteinExistence type="predicted"/>
<reference evidence="2 3" key="1">
    <citation type="submission" date="2021-06" db="EMBL/GenBank/DDBJ databases">
        <title>Complete genome of Haloferula helveola possessing various polysaccharide degrading enzymes.</title>
        <authorList>
            <person name="Takami H."/>
            <person name="Huang C."/>
            <person name="Hamasaki K."/>
        </authorList>
    </citation>
    <scope>NUCLEOTIDE SEQUENCE [LARGE SCALE GENOMIC DNA]</scope>
    <source>
        <strain evidence="2 3">CN-1</strain>
    </source>
</reference>
<keyword evidence="1" id="KW-0732">Signal</keyword>
<name>A0ABM7RI50_9BACT</name>
<evidence type="ECO:0000313" key="3">
    <source>
        <dbReference type="Proteomes" id="UP001374893"/>
    </source>
</evidence>
<keyword evidence="3" id="KW-1185">Reference proteome</keyword>
<evidence type="ECO:0008006" key="4">
    <source>
        <dbReference type="Google" id="ProtNLM"/>
    </source>
</evidence>
<feature type="signal peptide" evidence="1">
    <location>
        <begin position="1"/>
        <end position="32"/>
    </location>
</feature>
<dbReference type="Proteomes" id="UP001374893">
    <property type="component" value="Chromosome"/>
</dbReference>
<organism evidence="2 3">
    <name type="scientific">Haloferula helveola</name>
    <dbReference type="NCBI Taxonomy" id="490095"/>
    <lineage>
        <taxon>Bacteria</taxon>
        <taxon>Pseudomonadati</taxon>
        <taxon>Verrucomicrobiota</taxon>
        <taxon>Verrucomicrobiia</taxon>
        <taxon>Verrucomicrobiales</taxon>
        <taxon>Verrucomicrobiaceae</taxon>
        <taxon>Haloferula</taxon>
    </lineage>
</organism>
<dbReference type="EMBL" id="AP024702">
    <property type="protein sequence ID" value="BCX49622.1"/>
    <property type="molecule type" value="Genomic_DNA"/>
</dbReference>
<feature type="chain" id="PRO_5046254170" description="PEP-CTERM protein-sorting domain-containing protein" evidence="1">
    <location>
        <begin position="33"/>
        <end position="244"/>
    </location>
</feature>
<protein>
    <recommendedName>
        <fullName evidence="4">PEP-CTERM protein-sorting domain-containing protein</fullName>
    </recommendedName>
</protein>
<sequence>MPVTMRVGKWQGGRTALAFLPALVTGTMTATAAITYIDPADIPIPTSFGGIYLDLNTGTANGSTEGNSVGVNSYTISYSEPASGDWDVNFFFGGAAMVHNDSINIYRAGDGTDNFSAVHNLEAGTLVNGASTGTSQPLAAPTFGGSGAYPADPHMGASALQFVNGADGYIGFVLDEGSSPLYGWMLVQFHDDGTPGLIKEWAYSDSPIEIGQIPEPHPAALLTFAACTVLLRRYRRRGRHAQNP</sequence>
<accession>A0ABM7RI50</accession>